<keyword evidence="4" id="KW-0347">Helicase</keyword>
<evidence type="ECO:0000256" key="5">
    <source>
        <dbReference type="ARBA" id="ARBA00022840"/>
    </source>
</evidence>
<proteinExistence type="predicted"/>
<dbReference type="Pfam" id="PF00271">
    <property type="entry name" value="Helicase_C"/>
    <property type="match status" value="1"/>
</dbReference>
<feature type="compositionally biased region" description="Polar residues" evidence="9">
    <location>
        <begin position="108"/>
        <end position="122"/>
    </location>
</feature>
<dbReference type="PANTHER" id="PTHR47962:SF5">
    <property type="entry name" value="ATP-DEPENDENT HELICASE LHR-RELATED"/>
    <property type="match status" value="1"/>
</dbReference>
<feature type="region of interest" description="Disordered" evidence="9">
    <location>
        <begin position="1437"/>
        <end position="1458"/>
    </location>
</feature>
<accession>A0A098R002</accession>
<dbReference type="GO" id="GO:0003677">
    <property type="term" value="F:DNA binding"/>
    <property type="evidence" value="ECO:0007669"/>
    <property type="project" value="UniProtKB-KW"/>
</dbReference>
<dbReference type="SMART" id="SM00487">
    <property type="entry name" value="DEXDc"/>
    <property type="match status" value="1"/>
</dbReference>
<keyword evidence="8" id="KW-0413">Isomerase</keyword>
<keyword evidence="1" id="KW-0547">Nucleotide-binding</keyword>
<gene>
    <name evidence="12" type="ORF">DC28_04745</name>
</gene>
<evidence type="ECO:0008006" key="14">
    <source>
        <dbReference type="Google" id="ProtNLM"/>
    </source>
</evidence>
<dbReference type="InterPro" id="IPR052511">
    <property type="entry name" value="ATP-dep_Helicase"/>
</dbReference>
<evidence type="ECO:0000256" key="1">
    <source>
        <dbReference type="ARBA" id="ARBA00022741"/>
    </source>
</evidence>
<keyword evidence="6" id="KW-0238">DNA-binding</keyword>
<evidence type="ECO:0000256" key="2">
    <source>
        <dbReference type="ARBA" id="ARBA00022763"/>
    </source>
</evidence>
<dbReference type="Pfam" id="PF00270">
    <property type="entry name" value="DEAD"/>
    <property type="match status" value="1"/>
</dbReference>
<dbReference type="GO" id="GO:0005524">
    <property type="term" value="F:ATP binding"/>
    <property type="evidence" value="ECO:0007669"/>
    <property type="project" value="UniProtKB-KW"/>
</dbReference>
<dbReference type="PROSITE" id="PS51194">
    <property type="entry name" value="HELICASE_CTER"/>
    <property type="match status" value="1"/>
</dbReference>
<feature type="region of interest" description="Disordered" evidence="9">
    <location>
        <begin position="68"/>
        <end position="135"/>
    </location>
</feature>
<dbReference type="InterPro" id="IPR055367">
    <property type="entry name" value="WH4_Lhr"/>
</dbReference>
<evidence type="ECO:0000259" key="10">
    <source>
        <dbReference type="PROSITE" id="PS51192"/>
    </source>
</evidence>
<keyword evidence="13" id="KW-1185">Reference proteome</keyword>
<feature type="region of interest" description="Disordered" evidence="9">
    <location>
        <begin position="1334"/>
        <end position="1368"/>
    </location>
</feature>
<evidence type="ECO:0000256" key="8">
    <source>
        <dbReference type="ARBA" id="ARBA00023235"/>
    </source>
</evidence>
<keyword evidence="2" id="KW-0227">DNA damage</keyword>
<keyword evidence="5" id="KW-0067">ATP-binding</keyword>
<evidence type="ECO:0000256" key="6">
    <source>
        <dbReference type="ARBA" id="ARBA00023125"/>
    </source>
</evidence>
<dbReference type="Pfam" id="PF23234">
    <property type="entry name" value="WHD_4th_Lhr"/>
    <property type="match status" value="1"/>
</dbReference>
<feature type="compositionally biased region" description="Pro residues" evidence="9">
    <location>
        <begin position="1210"/>
        <end position="1227"/>
    </location>
</feature>
<dbReference type="STRING" id="1480694.DC28_04745"/>
<dbReference type="InterPro" id="IPR045628">
    <property type="entry name" value="Lhr_WH_dom"/>
</dbReference>
<dbReference type="GO" id="GO:0004386">
    <property type="term" value="F:helicase activity"/>
    <property type="evidence" value="ECO:0007669"/>
    <property type="project" value="UniProtKB-KW"/>
</dbReference>
<dbReference type="EMBL" id="JNUP01000041">
    <property type="protein sequence ID" value="KGE73279.1"/>
    <property type="molecule type" value="Genomic_DNA"/>
</dbReference>
<feature type="region of interest" description="Disordered" evidence="9">
    <location>
        <begin position="283"/>
        <end position="410"/>
    </location>
</feature>
<evidence type="ECO:0000313" key="12">
    <source>
        <dbReference type="EMBL" id="KGE73279.1"/>
    </source>
</evidence>
<feature type="compositionally biased region" description="Low complexity" evidence="9">
    <location>
        <begin position="333"/>
        <end position="396"/>
    </location>
</feature>
<feature type="compositionally biased region" description="Basic and acidic residues" evidence="9">
    <location>
        <begin position="1268"/>
        <end position="1277"/>
    </location>
</feature>
<feature type="domain" description="Helicase ATP-binding" evidence="10">
    <location>
        <begin position="31"/>
        <end position="286"/>
    </location>
</feature>
<feature type="region of interest" description="Disordered" evidence="9">
    <location>
        <begin position="1160"/>
        <end position="1297"/>
    </location>
</feature>
<dbReference type="InterPro" id="IPR001650">
    <property type="entry name" value="Helicase_C-like"/>
</dbReference>
<reference evidence="12 13" key="1">
    <citation type="submission" date="2014-05" db="EMBL/GenBank/DDBJ databases">
        <title>De novo Genome Sequence of Spirocheata sp.</title>
        <authorList>
            <person name="Shivani Y."/>
            <person name="Subhash Y."/>
            <person name="Tushar L."/>
            <person name="Sasikala C."/>
            <person name="Ramana C.V."/>
        </authorList>
    </citation>
    <scope>NUCLEOTIDE SEQUENCE [LARGE SCALE GENOMIC DNA]</scope>
    <source>
        <strain evidence="12 13">JC230</strain>
    </source>
</reference>
<dbReference type="GO" id="GO:0016887">
    <property type="term" value="F:ATP hydrolysis activity"/>
    <property type="evidence" value="ECO:0007669"/>
    <property type="project" value="TreeGrafter"/>
</dbReference>
<evidence type="ECO:0000256" key="3">
    <source>
        <dbReference type="ARBA" id="ARBA00022801"/>
    </source>
</evidence>
<dbReference type="Pfam" id="PF19306">
    <property type="entry name" value="WHD_Lhr"/>
    <property type="match status" value="1"/>
</dbReference>
<dbReference type="Gene3D" id="3.40.50.300">
    <property type="entry name" value="P-loop containing nucleotide triphosphate hydrolases"/>
    <property type="match status" value="2"/>
</dbReference>
<evidence type="ECO:0000256" key="7">
    <source>
        <dbReference type="ARBA" id="ARBA00023204"/>
    </source>
</evidence>
<dbReference type="PANTHER" id="PTHR47962">
    <property type="entry name" value="ATP-DEPENDENT HELICASE LHR-RELATED-RELATED"/>
    <property type="match status" value="1"/>
</dbReference>
<keyword evidence="3" id="KW-0378">Hydrolase</keyword>
<dbReference type="SMART" id="SM00490">
    <property type="entry name" value="HELICc"/>
    <property type="match status" value="1"/>
</dbReference>
<dbReference type="Proteomes" id="UP000029692">
    <property type="component" value="Unassembled WGS sequence"/>
</dbReference>
<dbReference type="GO" id="GO:0006281">
    <property type="term" value="P:DNA repair"/>
    <property type="evidence" value="ECO:0007669"/>
    <property type="project" value="UniProtKB-KW"/>
</dbReference>
<dbReference type="PROSITE" id="PS51192">
    <property type="entry name" value="HELICASE_ATP_BIND_1"/>
    <property type="match status" value="1"/>
</dbReference>
<dbReference type="eggNOG" id="COG0840">
    <property type="taxonomic scope" value="Bacteria"/>
</dbReference>
<dbReference type="InterPro" id="IPR013701">
    <property type="entry name" value="Lhr-like_DEAD/DEAH_assoc"/>
</dbReference>
<dbReference type="RefSeq" id="WP_052078458.1">
    <property type="nucleotide sequence ID" value="NZ_JNUP01000041.1"/>
</dbReference>
<keyword evidence="7" id="KW-0234">DNA repair</keyword>
<evidence type="ECO:0000256" key="9">
    <source>
        <dbReference type="SAM" id="MobiDB-lite"/>
    </source>
</evidence>
<feature type="compositionally biased region" description="Pro residues" evidence="9">
    <location>
        <begin position="1172"/>
        <end position="1182"/>
    </location>
</feature>
<feature type="domain" description="Helicase C-terminal" evidence="11">
    <location>
        <begin position="440"/>
        <end position="596"/>
    </location>
</feature>
<evidence type="ECO:0000313" key="13">
    <source>
        <dbReference type="Proteomes" id="UP000029692"/>
    </source>
</evidence>
<dbReference type="InterPro" id="IPR014001">
    <property type="entry name" value="Helicase_ATP-bd"/>
</dbReference>
<dbReference type="SUPFAM" id="SSF52540">
    <property type="entry name" value="P-loop containing nucleoside triphosphate hydrolases"/>
    <property type="match status" value="1"/>
</dbReference>
<evidence type="ECO:0000256" key="4">
    <source>
        <dbReference type="ARBA" id="ARBA00022806"/>
    </source>
</evidence>
<dbReference type="InterPro" id="IPR011545">
    <property type="entry name" value="DEAD/DEAH_box_helicase_dom"/>
</dbReference>
<dbReference type="Pfam" id="PF08494">
    <property type="entry name" value="DEAD_assoc"/>
    <property type="match status" value="1"/>
</dbReference>
<organism evidence="12 13">
    <name type="scientific">Spirochaeta lutea</name>
    <dbReference type="NCBI Taxonomy" id="1480694"/>
    <lineage>
        <taxon>Bacteria</taxon>
        <taxon>Pseudomonadati</taxon>
        <taxon>Spirochaetota</taxon>
        <taxon>Spirochaetia</taxon>
        <taxon>Spirochaetales</taxon>
        <taxon>Spirochaetaceae</taxon>
        <taxon>Spirochaeta</taxon>
    </lineage>
</organism>
<dbReference type="InterPro" id="IPR027417">
    <property type="entry name" value="P-loop_NTPase"/>
</dbReference>
<comment type="caution">
    <text evidence="12">The sequence shown here is derived from an EMBL/GenBank/DDBJ whole genome shotgun (WGS) entry which is preliminary data.</text>
</comment>
<name>A0A098R002_9SPIO</name>
<protein>
    <recommendedName>
        <fullName evidence="14">DEAD/DEAH box helicase</fullName>
    </recommendedName>
</protein>
<sequence>MSAFPPEFDPLITRWFTSHIGTPTDFQTEVWQAASRGQDLVMTAPTGSGKTLAAFLWVLNRLMVQPGSPRPGAGVEAGAASDTVYPDDRQSVPGTGTYSGAGTPAASGEQTALGTGDTTEPGTSPGAEPGAKSTPGVRVLYISPLKALNSDMQRNLEMPLRAIEALAAGQGRTLAMPRIGLRSGDTPANQRRSLLKDPPEILITTPESLHILLTSQSGRGLFANLELLILDEVHALLPSKRGSLLSLNLAFLTRLAGDFQRLAISATVPEPRAVQEYLISGREAVPGGSGSGTGIPVSRSGGAAAGDIGVPDMGHGIGLDHPVPKPVPGGAGDAPSTDAPSTDAPSTDAPSADVPSADVPSADVPSADAPSADAPSTDAPSTDAPSTDAPSTDAPSVGLLSQDEKTPSPLPRHIAAAASKAYQLEVRMLQGTGEEFWHSLTRELYHRILDNRSTLLFTPSRRSAERITRLINEYHQAMDPGAPVLVYAHHGSLSREIRQQVEGQLKQGLLRGIVATSSLELGIDVGALDLVVLLGAPTSAASAIQRLGRAGHSLGQTSRGLIYPLHARETLDALVLARGVEQGLVESLPIPENPLDVLIQGILSMTSHRTWEEDELYAWVRRASSFRNLSRGDFNAVLDLLEGRYADQRFRDLQPRIFRRSQEGRLTAKPGAALLIYSSGGTITDRGYYKLRLEGAGSLIGELDEEFVWERRPGDTFALGSRVWLVRQITHNDVLVEPVQNPRSMTPFWRAEPGSRPWELSSLLTEFLEEAQDPGIFQTLPGAVQHLLTRQRGETQVPWPHRHHILAEHIESDEGEGGEGRPMLILHTLWGAAVNRPLAFILQGRLDQELGTGQAQVMAGNDTILISGVVIEDPRELLGGLALSRLEQYLTRGLETSGYFGARFREAASRALLLPKRGFGQRQPLWISRMRSRKLYARVKSIPGFPLIKETWRTCIRDEFNIPVLTSLLEEIQTGAIRITPVTTTRPSPFAQDIIWQHTNLNLYRDDTPEDSLPGTYQGDPVQDVLGSAALRPIIPRHLITRLETQLQGLTPDSRPRSPEELYQLLKDRLCLTPGEFRRLAADLDSPESGLLPSLGGSLYVIRSRAAEGRPSPRPWICCADSLAEIRRLLPRRSSSLLIAPLDPVSNFLDTLPSLEDSFELSSWGDSNAPRTPSPGEPPVSPGPQGSSPLPDRPGPLFLRWLQSYGPLPVHGPNPAPGPQPLPPTPGGIPGDPAAASGQTLEDAAPRADHQPSGGTPGDPAAASGQTLEDRALRDDLQPSGGTSGDPAGSTVTADSGPPAGAFWELLTGVADLRPDHPGLAGLGTQLIWGAALGEPLPSPEPSGAYHRTGPESGNPGMDSAGRESTGVPAAVERAPGVRGQDGAGAKQYQVCDADNLERLLRMLRKQRASSHALVPPEFLPRLLAWKQGIIDLPDSGEGSAAPGSIEPGTGGLAKSGADQDAGGRFGRVMERLLWYPARPGAWDQVILPSRGALPALHHAQGILSELGLHWYAWQDRVFFGFEDERVYFFDPPEAPADLARALEELFPGSAGSYDVLSLSEFSGLALGEVNRLLWQLAFAGQVRGDSIETIRQGIVSEFGAKELPGLGGPSRGSRGGRVPGGAGAPGNYGAPGIYGASGIPGLNLPGAVGRRTRGRRAAPGRGMPGPREWQALRGLRGHWLRNPRALESPWDNPMAALEAGKERVRQLLDRYGVLLPGITRKELPLLQWSSLSRTLRLMELSGEIRSGLFFADLPGPQYMLPPDADFLEQGGVTGPLVQAKPWYWMSAADPASPWGLGLPGYPGEIPRLEGNLIIFDPQGPAAHLTRKGRDLHIRPRTTTAQAPSLAACLQQIADTLPGYSPLRIAAINQEPAAKSPWAAPLTEAGFINTYRHLELWKGI</sequence>
<evidence type="ECO:0000259" key="11">
    <source>
        <dbReference type="PROSITE" id="PS51194"/>
    </source>
</evidence>
<dbReference type="eggNOG" id="COG1201">
    <property type="taxonomic scope" value="Bacteria"/>
</dbReference>